<keyword evidence="7 10" id="KW-0067">ATP-binding</keyword>
<evidence type="ECO:0000256" key="7">
    <source>
        <dbReference type="ARBA" id="ARBA00022840"/>
    </source>
</evidence>
<dbReference type="PANTHER" id="PTHR11088">
    <property type="entry name" value="TRNA DIMETHYLALLYLTRANSFERASE"/>
    <property type="match status" value="1"/>
</dbReference>
<comment type="similarity">
    <text evidence="3 10 13">Belongs to the IPP transferase family.</text>
</comment>
<evidence type="ECO:0000256" key="9">
    <source>
        <dbReference type="ARBA" id="ARBA00049563"/>
    </source>
</evidence>
<comment type="catalytic activity">
    <reaction evidence="9 10 11">
        <text>adenosine(37) in tRNA + dimethylallyl diphosphate = N(6)-dimethylallyladenosine(37) in tRNA + diphosphate</text>
        <dbReference type="Rhea" id="RHEA:26482"/>
        <dbReference type="Rhea" id="RHEA-COMP:10162"/>
        <dbReference type="Rhea" id="RHEA-COMP:10375"/>
        <dbReference type="ChEBI" id="CHEBI:33019"/>
        <dbReference type="ChEBI" id="CHEBI:57623"/>
        <dbReference type="ChEBI" id="CHEBI:74411"/>
        <dbReference type="ChEBI" id="CHEBI:74415"/>
        <dbReference type="EC" id="2.5.1.75"/>
    </reaction>
</comment>
<dbReference type="AlphaFoldDB" id="A0A1P7YD54"/>
<name>A0A1P7YD54_LYSEN</name>
<evidence type="ECO:0000256" key="6">
    <source>
        <dbReference type="ARBA" id="ARBA00022741"/>
    </source>
</evidence>
<comment type="function">
    <text evidence="2 10 12">Catalyzes the transfer of a dimethylallyl group onto the adenine at position 37 in tRNAs that read codons beginning with uridine, leading to the formation of N6-(dimethylallyl)adenosine (i(6)A).</text>
</comment>
<evidence type="ECO:0000256" key="13">
    <source>
        <dbReference type="RuleBase" id="RU003785"/>
    </source>
</evidence>
<feature type="binding site" evidence="10">
    <location>
        <begin position="18"/>
        <end position="23"/>
    </location>
    <ligand>
        <name>substrate</name>
    </ligand>
</feature>
<dbReference type="GO" id="GO:0052381">
    <property type="term" value="F:tRNA dimethylallyltransferase activity"/>
    <property type="evidence" value="ECO:0007669"/>
    <property type="project" value="UniProtKB-UniRule"/>
</dbReference>
<reference evidence="14" key="1">
    <citation type="journal article" date="2015" name="Microb. Biotechnol.">
        <title>Hfq regulates antibacterial antibiotic biosynthesis and extracellular lytic-enzyme production in Lysobacter enzymogenes OH11.</title>
        <authorList>
            <person name="Xu G."/>
            <person name="Zhao Y."/>
            <person name="Du L."/>
            <person name="Qian G."/>
            <person name="Liu F."/>
        </authorList>
    </citation>
    <scope>NUCLEOTIDE SEQUENCE</scope>
    <source>
        <strain evidence="14">OH11</strain>
    </source>
</reference>
<dbReference type="GO" id="GO:0006400">
    <property type="term" value="P:tRNA modification"/>
    <property type="evidence" value="ECO:0007669"/>
    <property type="project" value="TreeGrafter"/>
</dbReference>
<evidence type="ECO:0000313" key="16">
    <source>
        <dbReference type="Proteomes" id="UP000275910"/>
    </source>
</evidence>
<gene>
    <name evidence="10 14" type="primary">miaA</name>
    <name evidence="15" type="ORF">D9T17_19815</name>
</gene>
<keyword evidence="6 10" id="KW-0547">Nucleotide-binding</keyword>
<dbReference type="RefSeq" id="WP_123649044.1">
    <property type="nucleotide sequence ID" value="NZ_RCTY01000047.1"/>
</dbReference>
<dbReference type="NCBIfam" id="TIGR00174">
    <property type="entry name" value="miaA"/>
    <property type="match status" value="1"/>
</dbReference>
<dbReference type="InterPro" id="IPR039657">
    <property type="entry name" value="Dimethylallyltransferase"/>
</dbReference>
<evidence type="ECO:0000256" key="12">
    <source>
        <dbReference type="RuleBase" id="RU003784"/>
    </source>
</evidence>
<dbReference type="EMBL" id="KM186921">
    <property type="protein sequence ID" value="AKA63407.1"/>
    <property type="molecule type" value="Genomic_DNA"/>
</dbReference>
<dbReference type="Proteomes" id="UP000275910">
    <property type="component" value="Unassembled WGS sequence"/>
</dbReference>
<evidence type="ECO:0000313" key="14">
    <source>
        <dbReference type="EMBL" id="AKA63407.1"/>
    </source>
</evidence>
<reference evidence="15 16" key="2">
    <citation type="submission" date="2018-10" db="EMBL/GenBank/DDBJ databases">
        <title>The genome of Lysobacter enzymogenes OH11.</title>
        <authorList>
            <person name="Liu F."/>
            <person name="Zhao Y."/>
            <person name="Qian G."/>
            <person name="Chen Y."/>
            <person name="Xu H."/>
        </authorList>
    </citation>
    <scope>NUCLEOTIDE SEQUENCE [LARGE SCALE GENOMIC DNA]</scope>
    <source>
        <strain evidence="15 16">OH11</strain>
    </source>
</reference>
<keyword evidence="8 10" id="KW-0460">Magnesium</keyword>
<evidence type="ECO:0000256" key="4">
    <source>
        <dbReference type="ARBA" id="ARBA00022679"/>
    </source>
</evidence>
<dbReference type="GO" id="GO:0005524">
    <property type="term" value="F:ATP binding"/>
    <property type="evidence" value="ECO:0007669"/>
    <property type="project" value="UniProtKB-UniRule"/>
</dbReference>
<dbReference type="PANTHER" id="PTHR11088:SF60">
    <property type="entry name" value="TRNA DIMETHYLALLYLTRANSFERASE"/>
    <property type="match status" value="1"/>
</dbReference>
<dbReference type="InterPro" id="IPR027417">
    <property type="entry name" value="P-loop_NTPase"/>
</dbReference>
<evidence type="ECO:0000256" key="11">
    <source>
        <dbReference type="RuleBase" id="RU003783"/>
    </source>
</evidence>
<dbReference type="FunFam" id="1.10.20.140:FF:000001">
    <property type="entry name" value="tRNA dimethylallyltransferase"/>
    <property type="match status" value="1"/>
</dbReference>
<proteinExistence type="inferred from homology"/>
<feature type="site" description="Interaction with substrate tRNA" evidence="10">
    <location>
        <position position="129"/>
    </location>
</feature>
<evidence type="ECO:0000256" key="10">
    <source>
        <dbReference type="HAMAP-Rule" id="MF_00185"/>
    </source>
</evidence>
<feature type="site" description="Interaction with substrate tRNA" evidence="10">
    <location>
        <position position="107"/>
    </location>
</feature>
<dbReference type="SUPFAM" id="SSF52540">
    <property type="entry name" value="P-loop containing nucleoside triphosphate hydrolases"/>
    <property type="match status" value="1"/>
</dbReference>
<evidence type="ECO:0000256" key="8">
    <source>
        <dbReference type="ARBA" id="ARBA00022842"/>
    </source>
</evidence>
<dbReference type="Pfam" id="PF01715">
    <property type="entry name" value="IPPT"/>
    <property type="match status" value="1"/>
</dbReference>
<feature type="binding site" evidence="10">
    <location>
        <begin position="16"/>
        <end position="23"/>
    </location>
    <ligand>
        <name>ATP</name>
        <dbReference type="ChEBI" id="CHEBI:30616"/>
    </ligand>
</feature>
<comment type="cofactor">
    <cofactor evidence="1 10">
        <name>Mg(2+)</name>
        <dbReference type="ChEBI" id="CHEBI:18420"/>
    </cofactor>
</comment>
<dbReference type="InterPro" id="IPR018022">
    <property type="entry name" value="IPT"/>
</dbReference>
<feature type="region of interest" description="Interaction with substrate tRNA" evidence="10">
    <location>
        <begin position="41"/>
        <end position="44"/>
    </location>
</feature>
<evidence type="ECO:0000256" key="3">
    <source>
        <dbReference type="ARBA" id="ARBA00005842"/>
    </source>
</evidence>
<dbReference type="Gene3D" id="1.10.20.140">
    <property type="match status" value="1"/>
</dbReference>
<evidence type="ECO:0000256" key="2">
    <source>
        <dbReference type="ARBA" id="ARBA00003213"/>
    </source>
</evidence>
<sequence>MTASHDPRPLAIALMGPTASGKTALALDWAARLDAEIVSVDSALVYRGLDIGAAKPSAAERAAVPHHLIDVREPWQAYSAAEFASDARAAMERIAARGRLPILAGGTGLYFHALLHGLSDMPEADPATRAALAEEAAERGWAVLHAELAALDPQAAARIHATDAQRIQRALEVWRLSGRTISDWRLASAARPRLPFRVLKLVLAPADRALLHARIERRFEQMLADGFLDEVRALRARPGLAGHPAPLELPAIRAVGYRQVWEHLDGAFDAAQLRDRGIFATRQLAKRQLTWLRGELDARWFDPLRDAAELEHALRLFAGARLRAPRQGA</sequence>
<dbReference type="EC" id="2.5.1.75" evidence="10"/>
<dbReference type="Gene3D" id="3.40.50.300">
    <property type="entry name" value="P-loop containing nucleotide triphosphate hydrolases"/>
    <property type="match status" value="1"/>
</dbReference>
<feature type="region of interest" description="Interaction with substrate tRNA" evidence="10">
    <location>
        <begin position="165"/>
        <end position="169"/>
    </location>
</feature>
<evidence type="ECO:0000256" key="1">
    <source>
        <dbReference type="ARBA" id="ARBA00001946"/>
    </source>
</evidence>
<dbReference type="HAMAP" id="MF_00185">
    <property type="entry name" value="IPP_trans"/>
    <property type="match status" value="1"/>
</dbReference>
<protein>
    <recommendedName>
        <fullName evidence="10">tRNA dimethylallyltransferase</fullName>
        <ecNumber evidence="10">2.5.1.75</ecNumber>
    </recommendedName>
    <alternativeName>
        <fullName evidence="10">Dimethylallyl diphosphate:tRNA dimethylallyltransferase</fullName>
        <shortName evidence="10">DMAPP:tRNA dimethylallyltransferase</shortName>
        <shortName evidence="10">DMATase</shortName>
    </alternativeName>
    <alternativeName>
        <fullName evidence="10">Isopentenyl-diphosphate:tRNA isopentenyltransferase</fullName>
        <shortName evidence="10">IPP transferase</shortName>
        <shortName evidence="10">IPPT</shortName>
        <shortName evidence="10">IPTase</shortName>
    </alternativeName>
</protein>
<evidence type="ECO:0000313" key="15">
    <source>
        <dbReference type="EMBL" id="ROU05370.1"/>
    </source>
</evidence>
<comment type="subunit">
    <text evidence="10">Monomer.</text>
</comment>
<accession>A0A1P7YD54</accession>
<dbReference type="EMBL" id="RCTY01000047">
    <property type="protein sequence ID" value="ROU05370.1"/>
    <property type="molecule type" value="Genomic_DNA"/>
</dbReference>
<keyword evidence="4 10" id="KW-0808">Transferase</keyword>
<organism evidence="14">
    <name type="scientific">Lysobacter enzymogenes</name>
    <dbReference type="NCBI Taxonomy" id="69"/>
    <lineage>
        <taxon>Bacteria</taxon>
        <taxon>Pseudomonadati</taxon>
        <taxon>Pseudomonadota</taxon>
        <taxon>Gammaproteobacteria</taxon>
        <taxon>Lysobacterales</taxon>
        <taxon>Lysobacteraceae</taxon>
        <taxon>Lysobacter</taxon>
    </lineage>
</organism>
<evidence type="ECO:0000256" key="5">
    <source>
        <dbReference type="ARBA" id="ARBA00022694"/>
    </source>
</evidence>
<keyword evidence="5 10" id="KW-0819">tRNA processing</keyword>
<comment type="caution">
    <text evidence="10">Lacks conserved residue(s) required for the propagation of feature annotation.</text>
</comment>